<dbReference type="GO" id="GO:0097272">
    <property type="term" value="P:ammonium homeostasis"/>
    <property type="evidence" value="ECO:0007669"/>
    <property type="project" value="TreeGrafter"/>
</dbReference>
<feature type="transmembrane region" description="Helical" evidence="8">
    <location>
        <begin position="64"/>
        <end position="88"/>
    </location>
</feature>
<organism evidence="10">
    <name type="scientific">freshwater metagenome</name>
    <dbReference type="NCBI Taxonomy" id="449393"/>
    <lineage>
        <taxon>unclassified sequences</taxon>
        <taxon>metagenomes</taxon>
        <taxon>ecological metagenomes</taxon>
    </lineage>
</organism>
<gene>
    <name evidence="10" type="ORF">UFOPK3444_01452</name>
</gene>
<keyword evidence="4 8" id="KW-0812">Transmembrane</keyword>
<dbReference type="GO" id="GO:0016020">
    <property type="term" value="C:membrane"/>
    <property type="evidence" value="ECO:0007669"/>
    <property type="project" value="UniProtKB-SubCell"/>
</dbReference>
<dbReference type="PANTHER" id="PTHR11730:SF6">
    <property type="entry name" value="AMMONIUM TRANSPORTER"/>
    <property type="match status" value="1"/>
</dbReference>
<sequence>MIVVEGVLLIDKKIDDPIGVLSAHGLAGIWGGLSLGLFAAPRLAAYNLPGSHGGLFYTGSLTQMGSQALAIVVVFAFVFSTSYAVFWVTNKIYGLRVSPEMENAGLDISEHGMYGYPEQFIPAAEFGLSGVPALERVGTGPISDPEVTT</sequence>
<evidence type="ECO:0000256" key="3">
    <source>
        <dbReference type="ARBA" id="ARBA00022448"/>
    </source>
</evidence>
<comment type="subcellular location">
    <subcellularLocation>
        <location evidence="1">Membrane</location>
        <topology evidence="1">Multi-pass membrane protein</topology>
    </subcellularLocation>
</comment>
<dbReference type="Pfam" id="PF00909">
    <property type="entry name" value="Ammonium_transp"/>
    <property type="match status" value="1"/>
</dbReference>
<protein>
    <submittedName>
        <fullName evidence="10">Unannotated protein</fullName>
    </submittedName>
</protein>
<keyword evidence="3" id="KW-0813">Transport</keyword>
<keyword evidence="6 8" id="KW-0472">Membrane</keyword>
<evidence type="ECO:0000313" key="10">
    <source>
        <dbReference type="EMBL" id="CAB4881265.1"/>
    </source>
</evidence>
<dbReference type="PANTHER" id="PTHR11730">
    <property type="entry name" value="AMMONIUM TRANSPORTER"/>
    <property type="match status" value="1"/>
</dbReference>
<evidence type="ECO:0000256" key="1">
    <source>
        <dbReference type="ARBA" id="ARBA00004141"/>
    </source>
</evidence>
<name>A0A6J7EIU6_9ZZZZ</name>
<keyword evidence="7" id="KW-0924">Ammonia transport</keyword>
<keyword evidence="5 8" id="KW-1133">Transmembrane helix</keyword>
<dbReference type="AlphaFoldDB" id="A0A6J7EIU6"/>
<evidence type="ECO:0000256" key="8">
    <source>
        <dbReference type="SAM" id="Phobius"/>
    </source>
</evidence>
<accession>A0A6J7EIU6</accession>
<dbReference type="InterPro" id="IPR029020">
    <property type="entry name" value="Ammonium/urea_transptr"/>
</dbReference>
<proteinExistence type="inferred from homology"/>
<evidence type="ECO:0000256" key="6">
    <source>
        <dbReference type="ARBA" id="ARBA00023136"/>
    </source>
</evidence>
<evidence type="ECO:0000256" key="5">
    <source>
        <dbReference type="ARBA" id="ARBA00022989"/>
    </source>
</evidence>
<dbReference type="SUPFAM" id="SSF111352">
    <property type="entry name" value="Ammonium transporter"/>
    <property type="match status" value="1"/>
</dbReference>
<evidence type="ECO:0000256" key="2">
    <source>
        <dbReference type="ARBA" id="ARBA00005887"/>
    </source>
</evidence>
<feature type="transmembrane region" description="Helical" evidence="8">
    <location>
        <begin position="21"/>
        <end position="44"/>
    </location>
</feature>
<dbReference type="InterPro" id="IPR024041">
    <property type="entry name" value="NH4_transpt_AmtB-like_dom"/>
</dbReference>
<dbReference type="EMBL" id="CAFBLU010000035">
    <property type="protein sequence ID" value="CAB4881265.1"/>
    <property type="molecule type" value="Genomic_DNA"/>
</dbReference>
<evidence type="ECO:0000256" key="4">
    <source>
        <dbReference type="ARBA" id="ARBA00022692"/>
    </source>
</evidence>
<feature type="domain" description="Ammonium transporter AmtB-like" evidence="9">
    <location>
        <begin position="8"/>
        <end position="116"/>
    </location>
</feature>
<reference evidence="10" key="1">
    <citation type="submission" date="2020-05" db="EMBL/GenBank/DDBJ databases">
        <authorList>
            <person name="Chiriac C."/>
            <person name="Salcher M."/>
            <person name="Ghai R."/>
            <person name="Kavagutti S V."/>
        </authorList>
    </citation>
    <scope>NUCLEOTIDE SEQUENCE</scope>
</reference>
<comment type="similarity">
    <text evidence="2">Belongs to the ammonia transporter channel (TC 1.A.11.2) family.</text>
</comment>
<evidence type="ECO:0000259" key="9">
    <source>
        <dbReference type="Pfam" id="PF00909"/>
    </source>
</evidence>
<evidence type="ECO:0000256" key="7">
    <source>
        <dbReference type="ARBA" id="ARBA00023177"/>
    </source>
</evidence>
<dbReference type="Gene3D" id="1.10.3430.10">
    <property type="entry name" value="Ammonium transporter AmtB like domains"/>
    <property type="match status" value="1"/>
</dbReference>
<dbReference type="GO" id="GO:0008519">
    <property type="term" value="F:ammonium channel activity"/>
    <property type="evidence" value="ECO:0007669"/>
    <property type="project" value="InterPro"/>
</dbReference>